<dbReference type="RefSeq" id="WP_381209773.1">
    <property type="nucleotide sequence ID" value="NZ_JBHSPC010000032.1"/>
</dbReference>
<protein>
    <submittedName>
        <fullName evidence="2">Uncharacterized protein</fullName>
    </submittedName>
</protein>
<gene>
    <name evidence="2" type="ORF">ACFP2V_12060</name>
</gene>
<comment type="caution">
    <text evidence="2">The sequence shown here is derived from an EMBL/GenBank/DDBJ whole genome shotgun (WGS) entry which is preliminary data.</text>
</comment>
<proteinExistence type="predicted"/>
<evidence type="ECO:0000313" key="2">
    <source>
        <dbReference type="EMBL" id="MFC5670819.1"/>
    </source>
</evidence>
<evidence type="ECO:0000313" key="3">
    <source>
        <dbReference type="Proteomes" id="UP001596183"/>
    </source>
</evidence>
<dbReference type="EMBL" id="JBHSPC010000032">
    <property type="protein sequence ID" value="MFC5670819.1"/>
    <property type="molecule type" value="Genomic_DNA"/>
</dbReference>
<accession>A0ABW0XPB3</accession>
<dbReference type="Proteomes" id="UP001596183">
    <property type="component" value="Unassembled WGS sequence"/>
</dbReference>
<name>A0ABW0XPB3_9ACTN</name>
<reference evidence="3" key="1">
    <citation type="journal article" date="2019" name="Int. J. Syst. Evol. Microbiol.">
        <title>The Global Catalogue of Microorganisms (GCM) 10K type strain sequencing project: providing services to taxonomists for standard genome sequencing and annotation.</title>
        <authorList>
            <consortium name="The Broad Institute Genomics Platform"/>
            <consortium name="The Broad Institute Genome Sequencing Center for Infectious Disease"/>
            <person name="Wu L."/>
            <person name="Ma J."/>
        </authorList>
    </citation>
    <scope>NUCLEOTIDE SEQUENCE [LARGE SCALE GENOMIC DNA]</scope>
    <source>
        <strain evidence="3">JCM 13852</strain>
    </source>
</reference>
<keyword evidence="3" id="KW-1185">Reference proteome</keyword>
<organism evidence="2 3">
    <name type="scientific">Streptomyces incanus</name>
    <dbReference type="NCBI Taxonomy" id="887453"/>
    <lineage>
        <taxon>Bacteria</taxon>
        <taxon>Bacillati</taxon>
        <taxon>Actinomycetota</taxon>
        <taxon>Actinomycetes</taxon>
        <taxon>Kitasatosporales</taxon>
        <taxon>Streptomycetaceae</taxon>
        <taxon>Streptomyces</taxon>
    </lineage>
</organism>
<sequence>MADDAAGHDAPPPSLKSKSQMLRDALREAIAAGETTEAEQRPVFAFLDLADRYGATPADPGYMTNFLGLGEVQLMWGGDHATHHEAFMAHNVQRTTGLTLAEWEQIRDAELRHAERSGRLPRVASFRASTSSGEEVDIWVCNWEVALRMALAGPWGAEIRRNVSPALRLASRSVGITSRTRLYGIELDMTEPVPSSEVARHQVHLGPIPDHLRDFH</sequence>
<feature type="region of interest" description="Disordered" evidence="1">
    <location>
        <begin position="1"/>
        <end position="20"/>
    </location>
</feature>
<evidence type="ECO:0000256" key="1">
    <source>
        <dbReference type="SAM" id="MobiDB-lite"/>
    </source>
</evidence>